<feature type="domain" description="HTH arsR-type" evidence="4">
    <location>
        <begin position="5"/>
        <end position="96"/>
    </location>
</feature>
<evidence type="ECO:0000256" key="2">
    <source>
        <dbReference type="ARBA" id="ARBA00023125"/>
    </source>
</evidence>
<dbReference type="RefSeq" id="WP_086968193.1">
    <property type="nucleotide sequence ID" value="NZ_FCOJ02000018.1"/>
</dbReference>
<gene>
    <name evidence="5" type="ORF">AWB82_02926</name>
</gene>
<keyword evidence="3" id="KW-0804">Transcription</keyword>
<dbReference type="SUPFAM" id="SSF46785">
    <property type="entry name" value="Winged helix' DNA-binding domain"/>
    <property type="match status" value="1"/>
</dbReference>
<dbReference type="GO" id="GO:0003700">
    <property type="term" value="F:DNA-binding transcription factor activity"/>
    <property type="evidence" value="ECO:0007669"/>
    <property type="project" value="InterPro"/>
</dbReference>
<protein>
    <submittedName>
        <fullName evidence="5">Transcription regulator ArsR</fullName>
    </submittedName>
</protein>
<dbReference type="InterPro" id="IPR011991">
    <property type="entry name" value="ArsR-like_HTH"/>
</dbReference>
<dbReference type="CDD" id="cd00090">
    <property type="entry name" value="HTH_ARSR"/>
    <property type="match status" value="1"/>
</dbReference>
<keyword evidence="2" id="KW-0238">DNA-binding</keyword>
<dbReference type="PANTHER" id="PTHR33154">
    <property type="entry name" value="TRANSCRIPTIONAL REGULATOR, ARSR FAMILY"/>
    <property type="match status" value="1"/>
</dbReference>
<dbReference type="Gene3D" id="1.10.10.10">
    <property type="entry name" value="Winged helix-like DNA-binding domain superfamily/Winged helix DNA-binding domain"/>
    <property type="match status" value="1"/>
</dbReference>
<reference evidence="5" key="1">
    <citation type="submission" date="2016-01" db="EMBL/GenBank/DDBJ databases">
        <authorList>
            <person name="Peeters C."/>
        </authorList>
    </citation>
    <scope>NUCLEOTIDE SEQUENCE [LARGE SCALE GENOMIC DNA]</scope>
    <source>
        <strain evidence="5">LMG 29325</strain>
    </source>
</reference>
<dbReference type="GO" id="GO:0003677">
    <property type="term" value="F:DNA binding"/>
    <property type="evidence" value="ECO:0007669"/>
    <property type="project" value="UniProtKB-KW"/>
</dbReference>
<dbReference type="EMBL" id="FCOJ02000018">
    <property type="protein sequence ID" value="SAK60998.1"/>
    <property type="molecule type" value="Genomic_DNA"/>
</dbReference>
<organism evidence="5 6">
    <name type="scientific">Caballeronia glebae</name>
    <dbReference type="NCBI Taxonomy" id="1777143"/>
    <lineage>
        <taxon>Bacteria</taxon>
        <taxon>Pseudomonadati</taxon>
        <taxon>Pseudomonadota</taxon>
        <taxon>Betaproteobacteria</taxon>
        <taxon>Burkholderiales</taxon>
        <taxon>Burkholderiaceae</taxon>
        <taxon>Caballeronia</taxon>
    </lineage>
</organism>
<evidence type="ECO:0000313" key="6">
    <source>
        <dbReference type="Proteomes" id="UP000054596"/>
    </source>
</evidence>
<dbReference type="InterPro" id="IPR051081">
    <property type="entry name" value="HTH_MetalResp_TranReg"/>
</dbReference>
<evidence type="ECO:0000256" key="1">
    <source>
        <dbReference type="ARBA" id="ARBA00023015"/>
    </source>
</evidence>
<dbReference type="InterPro" id="IPR001845">
    <property type="entry name" value="HTH_ArsR_DNA-bd_dom"/>
</dbReference>
<dbReference type="InterPro" id="IPR036388">
    <property type="entry name" value="WH-like_DNA-bd_sf"/>
</dbReference>
<dbReference type="OrthoDB" id="9790747at2"/>
<sequence>MNANLIHKALASPVRRDILAWLKTPADAFAQERIEFGQGVPSNAIQARSGLSQSTMSAHLSLLVDAGLLVSTRVGPFVLMSRNEEVIRAFVTQMHSSL</sequence>
<dbReference type="InterPro" id="IPR036390">
    <property type="entry name" value="WH_DNA-bd_sf"/>
</dbReference>
<dbReference type="PANTHER" id="PTHR33154:SF33">
    <property type="entry name" value="TRANSCRIPTIONAL REPRESSOR SDPR"/>
    <property type="match status" value="1"/>
</dbReference>
<evidence type="ECO:0000256" key="3">
    <source>
        <dbReference type="ARBA" id="ARBA00023163"/>
    </source>
</evidence>
<dbReference type="SMART" id="SM00418">
    <property type="entry name" value="HTH_ARSR"/>
    <property type="match status" value="1"/>
</dbReference>
<comment type="caution">
    <text evidence="5">The sequence shown here is derived from an EMBL/GenBank/DDBJ whole genome shotgun (WGS) entry which is preliminary data.</text>
</comment>
<dbReference type="AlphaFoldDB" id="A0A158ASR2"/>
<evidence type="ECO:0000313" key="5">
    <source>
        <dbReference type="EMBL" id="SAK60998.1"/>
    </source>
</evidence>
<accession>A0A158ASR2</accession>
<proteinExistence type="predicted"/>
<evidence type="ECO:0000259" key="4">
    <source>
        <dbReference type="SMART" id="SM00418"/>
    </source>
</evidence>
<keyword evidence="1" id="KW-0805">Transcription regulation</keyword>
<keyword evidence="6" id="KW-1185">Reference proteome</keyword>
<dbReference type="STRING" id="1777143.AWB82_02926"/>
<name>A0A158ASR2_9BURK</name>
<dbReference type="Proteomes" id="UP000054596">
    <property type="component" value="Unassembled WGS sequence"/>
</dbReference>